<accession>A0ABW0VTF0</accession>
<dbReference type="EMBL" id="JBHSOW010000015">
    <property type="protein sequence ID" value="MFC5648069.1"/>
    <property type="molecule type" value="Genomic_DNA"/>
</dbReference>
<protein>
    <submittedName>
        <fullName evidence="1">Uncharacterized protein</fullName>
    </submittedName>
</protein>
<reference evidence="2" key="1">
    <citation type="journal article" date="2019" name="Int. J. Syst. Evol. Microbiol.">
        <title>The Global Catalogue of Microorganisms (GCM) 10K type strain sequencing project: providing services to taxonomists for standard genome sequencing and annotation.</title>
        <authorList>
            <consortium name="The Broad Institute Genomics Platform"/>
            <consortium name="The Broad Institute Genome Sequencing Center for Infectious Disease"/>
            <person name="Wu L."/>
            <person name="Ma J."/>
        </authorList>
    </citation>
    <scope>NUCLEOTIDE SEQUENCE [LARGE SCALE GENOMIC DNA]</scope>
    <source>
        <strain evidence="2">CGMCC 1.3240</strain>
    </source>
</reference>
<evidence type="ECO:0000313" key="1">
    <source>
        <dbReference type="EMBL" id="MFC5648069.1"/>
    </source>
</evidence>
<dbReference type="Proteomes" id="UP001596047">
    <property type="component" value="Unassembled WGS sequence"/>
</dbReference>
<name>A0ABW0VTF0_9BACL</name>
<comment type="caution">
    <text evidence="1">The sequence shown here is derived from an EMBL/GenBank/DDBJ whole genome shotgun (WGS) entry which is preliminary data.</text>
</comment>
<gene>
    <name evidence="1" type="ORF">ACFPYJ_02865</name>
</gene>
<keyword evidence="2" id="KW-1185">Reference proteome</keyword>
<proteinExistence type="predicted"/>
<sequence>MSDLELRRRLRTFINQAEAAWFKVYDSSLGRKVIVVRGDEYIQLPLQFSIRPKIIAFFRKYWSPAFSQVQFCNLKSILFRGRRYVILADPGPVPNHVVSLRIICQTSTRIRVRAVLSGGSSGNVVIFYTIARSSSNGLTIISRTGLKNDYRFIPCK</sequence>
<dbReference type="RefSeq" id="WP_379186535.1">
    <property type="nucleotide sequence ID" value="NZ_JBHSOW010000015.1"/>
</dbReference>
<organism evidence="1 2">
    <name type="scientific">Paenibacillus solisilvae</name>
    <dbReference type="NCBI Taxonomy" id="2486751"/>
    <lineage>
        <taxon>Bacteria</taxon>
        <taxon>Bacillati</taxon>
        <taxon>Bacillota</taxon>
        <taxon>Bacilli</taxon>
        <taxon>Bacillales</taxon>
        <taxon>Paenibacillaceae</taxon>
        <taxon>Paenibacillus</taxon>
    </lineage>
</organism>
<evidence type="ECO:0000313" key="2">
    <source>
        <dbReference type="Proteomes" id="UP001596047"/>
    </source>
</evidence>